<dbReference type="InterPro" id="IPR020625">
    <property type="entry name" value="Schiff_base-form_aldolases_AS"/>
</dbReference>
<evidence type="ECO:0000313" key="16">
    <source>
        <dbReference type="EMBL" id="PTL54927.1"/>
    </source>
</evidence>
<evidence type="ECO:0000256" key="4">
    <source>
        <dbReference type="ARBA" id="ARBA00012086"/>
    </source>
</evidence>
<keyword evidence="8 12" id="KW-0457">Lysine biosynthesis</keyword>
<evidence type="ECO:0000313" key="17">
    <source>
        <dbReference type="Proteomes" id="UP000240739"/>
    </source>
</evidence>
<comment type="function">
    <text evidence="1 12">Catalyzes the condensation of (S)-aspartate-beta-semialdehyde [(S)-ASA] and pyruvate to 4-hydroxy-tetrahydrodipicolinate (HTPA).</text>
</comment>
<evidence type="ECO:0000256" key="13">
    <source>
        <dbReference type="PIRNR" id="PIRNR001365"/>
    </source>
</evidence>
<dbReference type="NCBIfam" id="TIGR00674">
    <property type="entry name" value="dapA"/>
    <property type="match status" value="1"/>
</dbReference>
<evidence type="ECO:0000256" key="10">
    <source>
        <dbReference type="ARBA" id="ARBA00023270"/>
    </source>
</evidence>
<dbReference type="Proteomes" id="UP000240739">
    <property type="component" value="Unassembled WGS sequence"/>
</dbReference>
<evidence type="ECO:0000256" key="7">
    <source>
        <dbReference type="ARBA" id="ARBA00022915"/>
    </source>
</evidence>
<dbReference type="CDD" id="cd00950">
    <property type="entry name" value="DHDPS"/>
    <property type="match status" value="1"/>
</dbReference>
<comment type="subcellular location">
    <subcellularLocation>
        <location evidence="12">Cytoplasm</location>
    </subcellularLocation>
</comment>
<evidence type="ECO:0000256" key="15">
    <source>
        <dbReference type="PIRSR" id="PIRSR001365-2"/>
    </source>
</evidence>
<evidence type="ECO:0000256" key="3">
    <source>
        <dbReference type="ARBA" id="ARBA00007592"/>
    </source>
</evidence>
<evidence type="ECO:0000256" key="1">
    <source>
        <dbReference type="ARBA" id="ARBA00003294"/>
    </source>
</evidence>
<proteinExistence type="inferred from homology"/>
<feature type="binding site" evidence="12 15">
    <location>
        <position position="199"/>
    </location>
    <ligand>
        <name>pyruvate</name>
        <dbReference type="ChEBI" id="CHEBI:15361"/>
    </ligand>
</feature>
<dbReference type="SMART" id="SM01130">
    <property type="entry name" value="DHDPS"/>
    <property type="match status" value="1"/>
</dbReference>
<dbReference type="HAMAP" id="MF_00418">
    <property type="entry name" value="DapA"/>
    <property type="match status" value="1"/>
</dbReference>
<comment type="caution">
    <text evidence="16">The sequence shown here is derived from an EMBL/GenBank/DDBJ whole genome shotgun (WGS) entry which is preliminary data.</text>
</comment>
<dbReference type="RefSeq" id="WP_107571027.1">
    <property type="nucleotide sequence ID" value="NZ_PYYB01000004.1"/>
</dbReference>
<dbReference type="Gene3D" id="3.20.20.70">
    <property type="entry name" value="Aldolase class I"/>
    <property type="match status" value="1"/>
</dbReference>
<keyword evidence="5 12" id="KW-0963">Cytoplasm</keyword>
<feature type="binding site" evidence="12 15">
    <location>
        <position position="47"/>
    </location>
    <ligand>
        <name>pyruvate</name>
        <dbReference type="ChEBI" id="CHEBI:15361"/>
    </ligand>
</feature>
<comment type="caution">
    <text evidence="12">Was originally thought to be a dihydrodipicolinate synthase (DHDPS), catalyzing the condensation of (S)-aspartate-beta-semialdehyde [(S)-ASA] and pyruvate to dihydrodipicolinate (DHDP). However, it was shown in E.coli that the product of the enzymatic reaction is not dihydrodipicolinate but in fact (4S)-4-hydroxy-2,3,4,5-tetrahydro-(2S)-dipicolinic acid (HTPA), and that the consecutive dehydration reaction leading to DHDP is not spontaneous but catalyzed by DapB.</text>
</comment>
<dbReference type="EMBL" id="PYYB01000004">
    <property type="protein sequence ID" value="PTL54927.1"/>
    <property type="molecule type" value="Genomic_DNA"/>
</dbReference>
<dbReference type="InterPro" id="IPR002220">
    <property type="entry name" value="DapA-like"/>
</dbReference>
<sequence>MAGLGSILTAIVTPFAADGSVDEDAFVALMGHLADNGSDGVVVAGTTGEAATLDDEEHLALIGLAVTERPRPDFTVVGGVGSNDTRHAIHLTEQACALGADALLSVNPYYNRPNRAGIVAHYREVSQAADRPIILYNIPQRTGSDMPNDLLAELAQLDHIEGVKQANNDNLALVDGLELYAGNDDVLALTLDLGGAGGILVASHVVGPEMQRMVAEPAERAAIHASLVEVFEALSVAPAAVCTKAALNLLGRPVGEPRLPYVAASADETATIRAMLERRNLLETTST</sequence>
<evidence type="ECO:0000256" key="2">
    <source>
        <dbReference type="ARBA" id="ARBA00005120"/>
    </source>
</evidence>
<dbReference type="GO" id="GO:0019877">
    <property type="term" value="P:diaminopimelate biosynthetic process"/>
    <property type="evidence" value="ECO:0007669"/>
    <property type="project" value="UniProtKB-UniRule"/>
</dbReference>
<feature type="active site" description="Schiff-base intermediate with substrate" evidence="12 14">
    <location>
        <position position="164"/>
    </location>
</feature>
<dbReference type="PROSITE" id="PS00666">
    <property type="entry name" value="DHDPS_2"/>
    <property type="match status" value="1"/>
</dbReference>
<dbReference type="AlphaFoldDB" id="A0A2T4UCI2"/>
<reference evidence="16 17" key="1">
    <citation type="submission" date="2018-03" db="EMBL/GenBank/DDBJ databases">
        <title>Aquarubrobacter algicola gen. nov., sp. nov., a novel actinobacterium isolated from shallow eutrophic lake during the end of cyanobacterial harmful algal blooms.</title>
        <authorList>
            <person name="Chun S.J."/>
        </authorList>
    </citation>
    <scope>NUCLEOTIDE SEQUENCE [LARGE SCALE GENOMIC DNA]</scope>
    <source>
        <strain evidence="16 17">Seoho-28</strain>
    </source>
</reference>
<accession>A0A2T4UCI2</accession>
<evidence type="ECO:0000256" key="12">
    <source>
        <dbReference type="HAMAP-Rule" id="MF_00418"/>
    </source>
</evidence>
<dbReference type="PANTHER" id="PTHR12128:SF66">
    <property type="entry name" value="4-HYDROXY-2-OXOGLUTARATE ALDOLASE, MITOCHONDRIAL"/>
    <property type="match status" value="1"/>
</dbReference>
<keyword evidence="10 12" id="KW-0704">Schiff base</keyword>
<dbReference type="SUPFAM" id="SSF51569">
    <property type="entry name" value="Aldolase"/>
    <property type="match status" value="1"/>
</dbReference>
<gene>
    <name evidence="12 16" type="primary">dapA</name>
    <name evidence="16" type="ORF">C7Y72_20345</name>
</gene>
<dbReference type="InterPro" id="IPR020624">
    <property type="entry name" value="Schiff_base-form_aldolases_CS"/>
</dbReference>
<evidence type="ECO:0000256" key="11">
    <source>
        <dbReference type="ARBA" id="ARBA00047836"/>
    </source>
</evidence>
<keyword evidence="7 12" id="KW-0220">Diaminopimelate biosynthesis</keyword>
<comment type="subunit">
    <text evidence="12">Homotetramer; dimer of dimers.</text>
</comment>
<dbReference type="InterPro" id="IPR013785">
    <property type="entry name" value="Aldolase_TIM"/>
</dbReference>
<feature type="active site" description="Proton donor/acceptor" evidence="12 14">
    <location>
        <position position="136"/>
    </location>
</feature>
<name>A0A2T4UCI2_9ACTN</name>
<keyword evidence="17" id="KW-1185">Reference proteome</keyword>
<dbReference type="GO" id="GO:0009089">
    <property type="term" value="P:lysine biosynthetic process via diaminopimelate"/>
    <property type="evidence" value="ECO:0007669"/>
    <property type="project" value="UniProtKB-UniRule"/>
</dbReference>
<dbReference type="InterPro" id="IPR005263">
    <property type="entry name" value="DapA"/>
</dbReference>
<protein>
    <recommendedName>
        <fullName evidence="4 12">4-hydroxy-tetrahydrodipicolinate synthase</fullName>
        <shortName evidence="12">HTPA synthase</shortName>
        <ecNumber evidence="4 12">4.3.3.7</ecNumber>
    </recommendedName>
</protein>
<comment type="catalytic activity">
    <reaction evidence="11 12">
        <text>L-aspartate 4-semialdehyde + pyruvate = (2S,4S)-4-hydroxy-2,3,4,5-tetrahydrodipicolinate + H2O + H(+)</text>
        <dbReference type="Rhea" id="RHEA:34171"/>
        <dbReference type="ChEBI" id="CHEBI:15361"/>
        <dbReference type="ChEBI" id="CHEBI:15377"/>
        <dbReference type="ChEBI" id="CHEBI:15378"/>
        <dbReference type="ChEBI" id="CHEBI:67139"/>
        <dbReference type="ChEBI" id="CHEBI:537519"/>
        <dbReference type="EC" id="4.3.3.7"/>
    </reaction>
</comment>
<comment type="pathway">
    <text evidence="2 12">Amino-acid biosynthesis; L-lysine biosynthesis via DAP pathway; (S)-tetrahydrodipicolinate from L-aspartate: step 3/4.</text>
</comment>
<evidence type="ECO:0000256" key="6">
    <source>
        <dbReference type="ARBA" id="ARBA00022605"/>
    </source>
</evidence>
<dbReference type="PANTHER" id="PTHR12128">
    <property type="entry name" value="DIHYDRODIPICOLINATE SYNTHASE"/>
    <property type="match status" value="1"/>
</dbReference>
<keyword evidence="6 12" id="KW-0028">Amino-acid biosynthesis</keyword>
<organism evidence="16 17">
    <name type="scientific">Paraconexibacter algicola</name>
    <dbReference type="NCBI Taxonomy" id="2133960"/>
    <lineage>
        <taxon>Bacteria</taxon>
        <taxon>Bacillati</taxon>
        <taxon>Actinomycetota</taxon>
        <taxon>Thermoleophilia</taxon>
        <taxon>Solirubrobacterales</taxon>
        <taxon>Paraconexibacteraceae</taxon>
        <taxon>Paraconexibacter</taxon>
    </lineage>
</organism>
<dbReference type="GO" id="GO:0008840">
    <property type="term" value="F:4-hydroxy-tetrahydrodipicolinate synthase activity"/>
    <property type="evidence" value="ECO:0007669"/>
    <property type="project" value="UniProtKB-UniRule"/>
</dbReference>
<feature type="site" description="Part of a proton relay during catalysis" evidence="12">
    <location>
        <position position="46"/>
    </location>
</feature>
<dbReference type="OrthoDB" id="9782828at2"/>
<dbReference type="UniPathway" id="UPA00034">
    <property type="reaction ID" value="UER00017"/>
</dbReference>
<dbReference type="Pfam" id="PF00701">
    <property type="entry name" value="DHDPS"/>
    <property type="match status" value="1"/>
</dbReference>
<comment type="similarity">
    <text evidence="3 12 13">Belongs to the DapA family.</text>
</comment>
<feature type="site" description="Part of a proton relay during catalysis" evidence="12">
    <location>
        <position position="110"/>
    </location>
</feature>
<dbReference type="PRINTS" id="PR00146">
    <property type="entry name" value="DHPICSNTHASE"/>
</dbReference>
<evidence type="ECO:0000256" key="9">
    <source>
        <dbReference type="ARBA" id="ARBA00023239"/>
    </source>
</evidence>
<evidence type="ECO:0000256" key="14">
    <source>
        <dbReference type="PIRSR" id="PIRSR001365-1"/>
    </source>
</evidence>
<dbReference type="GO" id="GO:0005829">
    <property type="term" value="C:cytosol"/>
    <property type="evidence" value="ECO:0007669"/>
    <property type="project" value="TreeGrafter"/>
</dbReference>
<dbReference type="PROSITE" id="PS00665">
    <property type="entry name" value="DHDPS_1"/>
    <property type="match status" value="1"/>
</dbReference>
<evidence type="ECO:0000256" key="5">
    <source>
        <dbReference type="ARBA" id="ARBA00022490"/>
    </source>
</evidence>
<evidence type="ECO:0000256" key="8">
    <source>
        <dbReference type="ARBA" id="ARBA00023154"/>
    </source>
</evidence>
<keyword evidence="9 12" id="KW-0456">Lyase</keyword>
<dbReference type="PIRSF" id="PIRSF001365">
    <property type="entry name" value="DHDPS"/>
    <property type="match status" value="1"/>
</dbReference>
<dbReference type="EC" id="4.3.3.7" evidence="4 12"/>